<dbReference type="PANTHER" id="PTHR43547">
    <property type="entry name" value="TWO-COMPONENT HISTIDINE KINASE"/>
    <property type="match status" value="1"/>
</dbReference>
<dbReference type="InterPro" id="IPR015943">
    <property type="entry name" value="WD40/YVTN_repeat-like_dom_sf"/>
</dbReference>
<dbReference type="InterPro" id="IPR003594">
    <property type="entry name" value="HATPase_dom"/>
</dbReference>
<dbReference type="Pfam" id="PF00512">
    <property type="entry name" value="HisKA"/>
    <property type="match status" value="1"/>
</dbReference>
<dbReference type="SUPFAM" id="SSF55874">
    <property type="entry name" value="ATPase domain of HSP90 chaperone/DNA topoisomerase II/histidine kinase"/>
    <property type="match status" value="1"/>
</dbReference>
<feature type="signal peptide" evidence="5">
    <location>
        <begin position="1"/>
        <end position="19"/>
    </location>
</feature>
<dbReference type="SUPFAM" id="SSF101898">
    <property type="entry name" value="NHL repeat"/>
    <property type="match status" value="1"/>
</dbReference>
<dbReference type="EC" id="2.7.13.3" evidence="2"/>
<dbReference type="RefSeq" id="WP_234860070.1">
    <property type="nucleotide sequence ID" value="NZ_JAKEVZ010000001.1"/>
</dbReference>
<dbReference type="PROSITE" id="PS50109">
    <property type="entry name" value="HIS_KIN"/>
    <property type="match status" value="1"/>
</dbReference>
<keyword evidence="4" id="KW-0812">Transmembrane</keyword>
<comment type="caution">
    <text evidence="7">The sequence shown here is derived from an EMBL/GenBank/DDBJ whole genome shotgun (WGS) entry which is preliminary data.</text>
</comment>
<dbReference type="EMBL" id="JAKEVZ010000001">
    <property type="protein sequence ID" value="MCF1749935.1"/>
    <property type="molecule type" value="Genomic_DNA"/>
</dbReference>
<feature type="chain" id="PRO_5047174378" description="histidine kinase" evidence="5">
    <location>
        <begin position="20"/>
        <end position="1142"/>
    </location>
</feature>
<reference evidence="7 8" key="1">
    <citation type="submission" date="2022-01" db="EMBL/GenBank/DDBJ databases">
        <title>Mariniradius saccharolyticus sp. nov., isolated from sediment of a river.</title>
        <authorList>
            <person name="Liu H."/>
        </authorList>
    </citation>
    <scope>NUCLEOTIDE SEQUENCE [LARGE SCALE GENOMIC DNA]</scope>
    <source>
        <strain evidence="7 8">RY-2</strain>
    </source>
</reference>
<dbReference type="InterPro" id="IPR013783">
    <property type="entry name" value="Ig-like_fold"/>
</dbReference>
<sequence length="1142" mass="130142">MLKYLLLILAFLVCKEGNAQTFYFNKQIKGVNLPTEIVYEAVQDDKGRMWFNTALGVYYSDGFLTYPIPDDVQTKLANLVHIFKDEDGRIWIANKVKQPKVFFLENDTWKEFDIPESLDSSPMKSYYRFIAAKVSGKYQFVFETENLINVGDGKIWKSFSYKPDQVGHYSSHTIGPQGLVIFHNKQAFRVDNMQLVPFQVQAKSEIPNVEHIKFDSLSGRYYFLGKDLFGYGANFDRIDSVIHRKFSRDIYSTSNFSKLQVAKGKVFFFYNSQLYQHNPESKVSLEIDSYDMLKAYHINSFLVDRENITWIITNRGLVNINSLAFMNFDSLVFLDDEVTAVTELPDRSILVGFNDGLQVFDGAEVKTLLGEKEIVGHPKFRITNFTTDKNGIVWFSSNLRGLGRFDPKTNQLEFEPHPEGIFANGVDVVGDSLFIMCRSRLYLSDISNRKGQHFKNDITSSILNELELFDLYVRKVGKLSDGRLILLHGGNPTVQEGFRRGKNYLTVIGFDYLERGNELIIGSENGLRVLDSNGLQYLTVNGEKITRSVYSLLEDSNGHLWAGTDNGVYIIRNGKVDHFNEKNGLSGLEVNRGALLETSRKQVLIGTNRGLSVYLSDQETDLLEKPFTEIVSLAVVGYEKDSIDIENIPYGINNVQVNFHAVTFKQPNNLVLRYKLEGYHDDWQEMVSPRSNSLTFSNLPYGTYRFLMQAGLEGGVFSEPISSQKFRILRPIYLQVWFIILVLLFFLLVGYLFNTVLENIRRQVLLTRTIDQKSKQVLQTEDQFKNVWESSMDGLMLSVEGGKIIAVNPSLAQMVRKTVAELEKGFVKDLFYRPEYYLESRPLIASALNDPNKHAGTFEMRMPLRGGDRDIELYVSRLRSDYEGKNIILSVFRDITGKKDYERGLKVAKEKAEEASKVKSNFLSNISHEIRTPLNGILGSTENIILQRPHDRELVSQLEIIQESGERLLGTINSILDLSRIEANKIEVHYRETNVNEFLSKILMPLKGLAVKKGLLLSAKYETQPLEGLIDRRLFEMIVNNLVGNAIKYSEKGMITVRLRQVDRNLELLVEDQGIGMSPEFLKNVFKPFEQESQGYGRSYEGTGLGLAITHHLVQILGGDIQIDSQKHLGTKVLVSIPLGKK</sequence>
<keyword evidence="5" id="KW-0732">Signal</keyword>
<dbReference type="InterPro" id="IPR036890">
    <property type="entry name" value="HATPase_C_sf"/>
</dbReference>
<keyword evidence="3" id="KW-0597">Phosphoprotein</keyword>
<evidence type="ECO:0000256" key="3">
    <source>
        <dbReference type="ARBA" id="ARBA00022553"/>
    </source>
</evidence>
<name>A0ABS9BPE0_9BACT</name>
<dbReference type="GO" id="GO:0005524">
    <property type="term" value="F:ATP binding"/>
    <property type="evidence" value="ECO:0007669"/>
    <property type="project" value="UniProtKB-KW"/>
</dbReference>
<dbReference type="Gene3D" id="2.60.40.10">
    <property type="entry name" value="Immunoglobulins"/>
    <property type="match status" value="1"/>
</dbReference>
<proteinExistence type="predicted"/>
<evidence type="ECO:0000256" key="5">
    <source>
        <dbReference type="SAM" id="SignalP"/>
    </source>
</evidence>
<dbReference type="InterPro" id="IPR003661">
    <property type="entry name" value="HisK_dim/P_dom"/>
</dbReference>
<dbReference type="InterPro" id="IPR011123">
    <property type="entry name" value="Y_Y_Y"/>
</dbReference>
<dbReference type="InterPro" id="IPR004358">
    <property type="entry name" value="Sig_transdc_His_kin-like_C"/>
</dbReference>
<dbReference type="NCBIfam" id="TIGR00229">
    <property type="entry name" value="sensory_box"/>
    <property type="match status" value="1"/>
</dbReference>
<dbReference type="Gene3D" id="1.10.287.130">
    <property type="match status" value="1"/>
</dbReference>
<dbReference type="SUPFAM" id="SSF47384">
    <property type="entry name" value="Homodimeric domain of signal transducing histidine kinase"/>
    <property type="match status" value="1"/>
</dbReference>
<dbReference type="SMART" id="SM00387">
    <property type="entry name" value="HATPase_c"/>
    <property type="match status" value="1"/>
</dbReference>
<keyword evidence="7" id="KW-0067">ATP-binding</keyword>
<dbReference type="InterPro" id="IPR005467">
    <property type="entry name" value="His_kinase_dom"/>
</dbReference>
<dbReference type="InterPro" id="IPR011110">
    <property type="entry name" value="Reg_prop"/>
</dbReference>
<dbReference type="Proteomes" id="UP001201449">
    <property type="component" value="Unassembled WGS sequence"/>
</dbReference>
<comment type="catalytic activity">
    <reaction evidence="1">
        <text>ATP + protein L-histidine = ADP + protein N-phospho-L-histidine.</text>
        <dbReference type="EC" id="2.7.13.3"/>
    </reaction>
</comment>
<evidence type="ECO:0000256" key="1">
    <source>
        <dbReference type="ARBA" id="ARBA00000085"/>
    </source>
</evidence>
<dbReference type="Gene3D" id="3.30.565.10">
    <property type="entry name" value="Histidine kinase-like ATPase, C-terminal domain"/>
    <property type="match status" value="1"/>
</dbReference>
<dbReference type="CDD" id="cd00082">
    <property type="entry name" value="HisKA"/>
    <property type="match status" value="1"/>
</dbReference>
<keyword evidence="8" id="KW-1185">Reference proteome</keyword>
<dbReference type="PRINTS" id="PR00344">
    <property type="entry name" value="BCTRLSENSOR"/>
</dbReference>
<dbReference type="SMART" id="SM00388">
    <property type="entry name" value="HisKA"/>
    <property type="match status" value="1"/>
</dbReference>
<dbReference type="Pfam" id="PF07494">
    <property type="entry name" value="Reg_prop"/>
    <property type="match status" value="1"/>
</dbReference>
<protein>
    <recommendedName>
        <fullName evidence="2">histidine kinase</fullName>
        <ecNumber evidence="2">2.7.13.3</ecNumber>
    </recommendedName>
</protein>
<dbReference type="InterPro" id="IPR036097">
    <property type="entry name" value="HisK_dim/P_sf"/>
</dbReference>
<accession>A0ABS9BPE0</accession>
<evidence type="ECO:0000313" key="8">
    <source>
        <dbReference type="Proteomes" id="UP001201449"/>
    </source>
</evidence>
<evidence type="ECO:0000313" key="7">
    <source>
        <dbReference type="EMBL" id="MCF1749935.1"/>
    </source>
</evidence>
<dbReference type="CDD" id="cd00130">
    <property type="entry name" value="PAS"/>
    <property type="match status" value="1"/>
</dbReference>
<evidence type="ECO:0000259" key="6">
    <source>
        <dbReference type="PROSITE" id="PS50109"/>
    </source>
</evidence>
<dbReference type="Pfam" id="PF07495">
    <property type="entry name" value="Y_Y_Y"/>
    <property type="match status" value="1"/>
</dbReference>
<evidence type="ECO:0000256" key="2">
    <source>
        <dbReference type="ARBA" id="ARBA00012438"/>
    </source>
</evidence>
<organism evidence="7 8">
    <name type="scientific">Mariniradius sediminis</name>
    <dbReference type="NCBI Taxonomy" id="2909237"/>
    <lineage>
        <taxon>Bacteria</taxon>
        <taxon>Pseudomonadati</taxon>
        <taxon>Bacteroidota</taxon>
        <taxon>Cytophagia</taxon>
        <taxon>Cytophagales</taxon>
        <taxon>Cyclobacteriaceae</taxon>
        <taxon>Mariniradius</taxon>
    </lineage>
</organism>
<dbReference type="InterPro" id="IPR000014">
    <property type="entry name" value="PAS"/>
</dbReference>
<keyword evidence="7" id="KW-0547">Nucleotide-binding</keyword>
<dbReference type="PANTHER" id="PTHR43547:SF2">
    <property type="entry name" value="HYBRID SIGNAL TRANSDUCTION HISTIDINE KINASE C"/>
    <property type="match status" value="1"/>
</dbReference>
<keyword evidence="4" id="KW-1133">Transmembrane helix</keyword>
<feature type="transmembrane region" description="Helical" evidence="4">
    <location>
        <begin position="732"/>
        <end position="753"/>
    </location>
</feature>
<feature type="domain" description="Histidine kinase" evidence="6">
    <location>
        <begin position="925"/>
        <end position="1141"/>
    </location>
</feature>
<dbReference type="Gene3D" id="3.30.450.20">
    <property type="entry name" value="PAS domain"/>
    <property type="match status" value="1"/>
</dbReference>
<dbReference type="Gene3D" id="2.130.10.10">
    <property type="entry name" value="YVTN repeat-like/Quinoprotein amine dehydrogenase"/>
    <property type="match status" value="3"/>
</dbReference>
<dbReference type="Pfam" id="PF02518">
    <property type="entry name" value="HATPase_c"/>
    <property type="match status" value="1"/>
</dbReference>
<dbReference type="InterPro" id="IPR035965">
    <property type="entry name" value="PAS-like_dom_sf"/>
</dbReference>
<dbReference type="SUPFAM" id="SSF55785">
    <property type="entry name" value="PYP-like sensor domain (PAS domain)"/>
    <property type="match status" value="1"/>
</dbReference>
<evidence type="ECO:0000256" key="4">
    <source>
        <dbReference type="SAM" id="Phobius"/>
    </source>
</evidence>
<keyword evidence="4" id="KW-0472">Membrane</keyword>
<gene>
    <name evidence="7" type="ORF">L0U89_02530</name>
</gene>